<accession>A0A420YEZ2</accession>
<gene>
    <name evidence="1" type="ORF">DL546_008180</name>
</gene>
<keyword evidence="2" id="KW-1185">Reference proteome</keyword>
<comment type="caution">
    <text evidence="1">The sequence shown here is derived from an EMBL/GenBank/DDBJ whole genome shotgun (WGS) entry which is preliminary data.</text>
</comment>
<protein>
    <submittedName>
        <fullName evidence="1">Uncharacterized protein</fullName>
    </submittedName>
</protein>
<proteinExistence type="predicted"/>
<evidence type="ECO:0000313" key="1">
    <source>
        <dbReference type="EMBL" id="RKU46485.1"/>
    </source>
</evidence>
<dbReference type="AlphaFoldDB" id="A0A420YEZ2"/>
<sequence length="69" mass="8193">MILWFNELGRNWLRHRWYLRLWQTLGGDTTVRMMRLKPHERLAESGCWTVMSFGYSPAIRVTGLPQLSA</sequence>
<evidence type="ECO:0000313" key="2">
    <source>
        <dbReference type="Proteomes" id="UP000275385"/>
    </source>
</evidence>
<dbReference type="EMBL" id="QVQW01000014">
    <property type="protein sequence ID" value="RKU46485.1"/>
    <property type="molecule type" value="Genomic_DNA"/>
</dbReference>
<reference evidence="1 2" key="1">
    <citation type="submission" date="2018-08" db="EMBL/GenBank/DDBJ databases">
        <title>Draft genome of the lignicolous fungus Coniochaeta pulveracea.</title>
        <authorList>
            <person name="Borstlap C.J."/>
            <person name="De Witt R.N."/>
            <person name="Botha A."/>
            <person name="Volschenk H."/>
        </authorList>
    </citation>
    <scope>NUCLEOTIDE SEQUENCE [LARGE SCALE GENOMIC DNA]</scope>
    <source>
        <strain evidence="1 2">CAB683</strain>
    </source>
</reference>
<name>A0A420YEZ2_9PEZI</name>
<organism evidence="1 2">
    <name type="scientific">Coniochaeta pulveracea</name>
    <dbReference type="NCBI Taxonomy" id="177199"/>
    <lineage>
        <taxon>Eukaryota</taxon>
        <taxon>Fungi</taxon>
        <taxon>Dikarya</taxon>
        <taxon>Ascomycota</taxon>
        <taxon>Pezizomycotina</taxon>
        <taxon>Sordariomycetes</taxon>
        <taxon>Sordariomycetidae</taxon>
        <taxon>Coniochaetales</taxon>
        <taxon>Coniochaetaceae</taxon>
        <taxon>Coniochaeta</taxon>
    </lineage>
</organism>
<dbReference type="Proteomes" id="UP000275385">
    <property type="component" value="Unassembled WGS sequence"/>
</dbReference>